<proteinExistence type="predicted"/>
<dbReference type="GO" id="GO:0009306">
    <property type="term" value="P:protein secretion"/>
    <property type="evidence" value="ECO:0007669"/>
    <property type="project" value="InterPro"/>
</dbReference>
<protein>
    <recommendedName>
        <fullName evidence="3">Type II secretion system protein K</fullName>
    </recommendedName>
</protein>
<evidence type="ECO:0000313" key="2">
    <source>
        <dbReference type="EMBL" id="KKM85009.1"/>
    </source>
</evidence>
<dbReference type="PANTHER" id="PTHR38831">
    <property type="entry name" value="TYPE II SECRETION SYSTEM PROTEIN K"/>
    <property type="match status" value="1"/>
</dbReference>
<comment type="caution">
    <text evidence="2">The sequence shown here is derived from an EMBL/GenBank/DDBJ whole genome shotgun (WGS) entry which is preliminary data.</text>
</comment>
<keyword evidence="1" id="KW-1133">Transmembrane helix</keyword>
<dbReference type="Gene3D" id="3.30.1300.30">
    <property type="entry name" value="GSPII I/J protein-like"/>
    <property type="match status" value="1"/>
</dbReference>
<keyword evidence="1" id="KW-0812">Transmembrane</keyword>
<keyword evidence="1" id="KW-0472">Membrane</keyword>
<name>A0A0F9KRY8_9ZZZZ</name>
<dbReference type="AlphaFoldDB" id="A0A0F9KRY8"/>
<evidence type="ECO:0000256" key="1">
    <source>
        <dbReference type="SAM" id="Phobius"/>
    </source>
</evidence>
<evidence type="ECO:0008006" key="3">
    <source>
        <dbReference type="Google" id="ProtNLM"/>
    </source>
</evidence>
<dbReference type="EMBL" id="LAZR01007477">
    <property type="protein sequence ID" value="KKM85009.1"/>
    <property type="molecule type" value="Genomic_DNA"/>
</dbReference>
<dbReference type="GO" id="GO:0016020">
    <property type="term" value="C:membrane"/>
    <property type="evidence" value="ECO:0007669"/>
    <property type="project" value="InterPro"/>
</dbReference>
<sequence>MKRDCDGGVVLINVLVILSIASIVVFLMLTSQDVSLRRAQSMAAATAADALARGAEASAVTALRRDMINAPDTDNYAEPWAQVAQQEAGLSTGRFSVTIRDAQAKLNLTRLAGGAQVEVEALLRVLAELEISRADGARIATEIAGRPGLKNLSDLRSISPETVNALSPYVDFLPATATINLNTAAPLLLRAVLNNGSAALRLESMRKSAGLLTPQDLDRVGAVQPALAGFTSQNFDIDIFAEVDDITVNLHSRIARLESFAGRSVVVTRRAYGVPLNTVPAIPQM</sequence>
<dbReference type="PANTHER" id="PTHR38831:SF1">
    <property type="entry name" value="TYPE II SECRETION SYSTEM PROTEIN K-RELATED"/>
    <property type="match status" value="1"/>
</dbReference>
<feature type="transmembrane region" description="Helical" evidence="1">
    <location>
        <begin position="7"/>
        <end position="29"/>
    </location>
</feature>
<accession>A0A0F9KRY8</accession>
<organism evidence="2">
    <name type="scientific">marine sediment metagenome</name>
    <dbReference type="NCBI Taxonomy" id="412755"/>
    <lineage>
        <taxon>unclassified sequences</taxon>
        <taxon>metagenomes</taxon>
        <taxon>ecological metagenomes</taxon>
    </lineage>
</organism>
<reference evidence="2" key="1">
    <citation type="journal article" date="2015" name="Nature">
        <title>Complex archaea that bridge the gap between prokaryotes and eukaryotes.</title>
        <authorList>
            <person name="Spang A."/>
            <person name="Saw J.H."/>
            <person name="Jorgensen S.L."/>
            <person name="Zaremba-Niedzwiedzka K."/>
            <person name="Martijn J."/>
            <person name="Lind A.E."/>
            <person name="van Eijk R."/>
            <person name="Schleper C."/>
            <person name="Guy L."/>
            <person name="Ettema T.J."/>
        </authorList>
    </citation>
    <scope>NUCLEOTIDE SEQUENCE</scope>
</reference>
<gene>
    <name evidence="2" type="ORF">LCGC14_1293440</name>
</gene>
<dbReference type="InterPro" id="IPR045584">
    <property type="entry name" value="Pilin-like"/>
</dbReference>
<dbReference type="PIRSF" id="PIRSF002786">
    <property type="entry name" value="XcpX"/>
    <property type="match status" value="1"/>
</dbReference>
<dbReference type="InterPro" id="IPR005628">
    <property type="entry name" value="GspK"/>
</dbReference>
<dbReference type="SUPFAM" id="SSF54523">
    <property type="entry name" value="Pili subunits"/>
    <property type="match status" value="1"/>
</dbReference>